<accession>A0ACC4BJV3</accession>
<gene>
    <name evidence="1" type="ORF">D5086_020238</name>
</gene>
<comment type="caution">
    <text evidence="1">The sequence shown here is derived from an EMBL/GenBank/DDBJ whole genome shotgun (WGS) entry which is preliminary data.</text>
</comment>
<name>A0ACC4BJV3_POPAL</name>
<evidence type="ECO:0000313" key="2">
    <source>
        <dbReference type="Proteomes" id="UP000309997"/>
    </source>
</evidence>
<dbReference type="EMBL" id="RCHU02000010">
    <property type="protein sequence ID" value="KAL3578734.1"/>
    <property type="molecule type" value="Genomic_DNA"/>
</dbReference>
<keyword evidence="2" id="KW-1185">Reference proteome</keyword>
<dbReference type="Proteomes" id="UP000309997">
    <property type="component" value="Unassembled WGS sequence"/>
</dbReference>
<proteinExistence type="predicted"/>
<organism evidence="1 2">
    <name type="scientific">Populus alba</name>
    <name type="common">White poplar</name>
    <dbReference type="NCBI Taxonomy" id="43335"/>
    <lineage>
        <taxon>Eukaryota</taxon>
        <taxon>Viridiplantae</taxon>
        <taxon>Streptophyta</taxon>
        <taxon>Embryophyta</taxon>
        <taxon>Tracheophyta</taxon>
        <taxon>Spermatophyta</taxon>
        <taxon>Magnoliopsida</taxon>
        <taxon>eudicotyledons</taxon>
        <taxon>Gunneridae</taxon>
        <taxon>Pentapetalae</taxon>
        <taxon>rosids</taxon>
        <taxon>fabids</taxon>
        <taxon>Malpighiales</taxon>
        <taxon>Salicaceae</taxon>
        <taxon>Saliceae</taxon>
        <taxon>Populus</taxon>
    </lineage>
</organism>
<protein>
    <submittedName>
        <fullName evidence="1">Uncharacterized protein</fullName>
    </submittedName>
</protein>
<evidence type="ECO:0000313" key="1">
    <source>
        <dbReference type="EMBL" id="KAL3578734.1"/>
    </source>
</evidence>
<sequence>MHAWLSRKHFSPNGFSGSLVMFMDIQLTLAFMNFAGANYMIQKTTVVSVDPIIQIGVVNISEVRFKASMAMSRSQMLRGVLGFWSPSMTALGSTENMPESQAMYNVDGRHRSLENKGVEDLGDVIREGGGALAKGLFRGVAGILTNPPEEAKNSGFAQGVGKGITGAAAQPVSWASLCSYRR</sequence>
<reference evidence="1 2" key="1">
    <citation type="journal article" date="2024" name="Plant Biotechnol. J.">
        <title>Genome and CRISPR/Cas9 system of a widespread forest tree (Populus alba) in the world.</title>
        <authorList>
            <person name="Liu Y.J."/>
            <person name="Jiang P.F."/>
            <person name="Han X.M."/>
            <person name="Li X.Y."/>
            <person name="Wang H.M."/>
            <person name="Wang Y.J."/>
            <person name="Wang X.X."/>
            <person name="Zeng Q.Y."/>
        </authorList>
    </citation>
    <scope>NUCLEOTIDE SEQUENCE [LARGE SCALE GENOMIC DNA]</scope>
    <source>
        <strain evidence="2">cv. PAL-ZL1</strain>
    </source>
</reference>